<keyword evidence="5 11" id="KW-0812">Transmembrane</keyword>
<dbReference type="Pfam" id="PF07690">
    <property type="entry name" value="MFS_1"/>
    <property type="match status" value="1"/>
</dbReference>
<comment type="caution">
    <text evidence="13">The sequence shown here is derived from an EMBL/GenBank/DDBJ whole genome shotgun (WGS) entry which is preliminary data.</text>
</comment>
<evidence type="ECO:0000313" key="14">
    <source>
        <dbReference type="Proteomes" id="UP000274843"/>
    </source>
</evidence>
<evidence type="ECO:0000256" key="11">
    <source>
        <dbReference type="SAM" id="Phobius"/>
    </source>
</evidence>
<feature type="domain" description="Major facilitator superfamily (MFS) profile" evidence="12">
    <location>
        <begin position="22"/>
        <end position="434"/>
    </location>
</feature>
<dbReference type="GeneID" id="301847820"/>
<comment type="subcellular location">
    <subcellularLocation>
        <location evidence="1">Cell membrane</location>
        <topology evidence="1">Multi-pass membrane protein</topology>
    </subcellularLocation>
</comment>
<feature type="transmembrane region" description="Helical" evidence="11">
    <location>
        <begin position="59"/>
        <end position="85"/>
    </location>
</feature>
<evidence type="ECO:0000256" key="8">
    <source>
        <dbReference type="ARBA" id="ARBA00023136"/>
    </source>
</evidence>
<dbReference type="InterPro" id="IPR011701">
    <property type="entry name" value="MFS"/>
</dbReference>
<feature type="transmembrane region" description="Helical" evidence="11">
    <location>
        <begin position="405"/>
        <end position="425"/>
    </location>
</feature>
<feature type="transmembrane region" description="Helical" evidence="11">
    <location>
        <begin position="378"/>
        <end position="399"/>
    </location>
</feature>
<sequence length="439" mass="46434">MSVQTHAQAGAGAGITPAQRKSIVAACIGNFIEWYEFVLYGYFASTIAKLFFPAGDPTAALLLTFALFGVSFVVRPLGGVVFGYIGDRYGRRSALSAIILLISLGTALMALVPPYASIGVAAPVLILVLRLAQGLSAGGEWTGAVAYVIETAPAGRRAYYGSWQTITIVLGMMVASLSALLFTEVLSPAALESWGWRVPFLIALPLGLIGLYMRLRLDETPEFAQVAASGEHERAPLRATLRHDWRSILRIAALVCSPTMCTYVLLVYGPTFLATELKVPAAQAKLAGFAAMVVMMVLTVVFARLCDRVGRKPFLIAGAIWVLVTAPLGFLLLHRLSFGFLVAGLALVVIGEALMLAPQPAIFAELFPTARRYSGVGIGYNIGVVLFGGAGPLVATAIVEATQSTYAPAGYLACGALISLIAAICTPETLRRDRTSTAS</sequence>
<evidence type="ECO:0000256" key="6">
    <source>
        <dbReference type="ARBA" id="ARBA00022847"/>
    </source>
</evidence>
<evidence type="ECO:0000259" key="12">
    <source>
        <dbReference type="PROSITE" id="PS50850"/>
    </source>
</evidence>
<dbReference type="GO" id="GO:0005886">
    <property type="term" value="C:plasma membrane"/>
    <property type="evidence" value="ECO:0007669"/>
    <property type="project" value="UniProtKB-SubCell"/>
</dbReference>
<feature type="transmembrane region" description="Helical" evidence="11">
    <location>
        <begin position="313"/>
        <end position="332"/>
    </location>
</feature>
<dbReference type="PROSITE" id="PS50850">
    <property type="entry name" value="MFS"/>
    <property type="match status" value="1"/>
</dbReference>
<keyword evidence="14" id="KW-1185">Reference proteome</keyword>
<comment type="similarity">
    <text evidence="2">Belongs to the major facilitator superfamily. Metabolite:H+ Symporter (MHS) family (TC 2.A.1.6) family.</text>
</comment>
<dbReference type="InterPro" id="IPR051084">
    <property type="entry name" value="H+-coupled_symporters"/>
</dbReference>
<name>A0A3N2H5D6_9PSEU</name>
<keyword evidence="6" id="KW-0769">Symport</keyword>
<dbReference type="EMBL" id="RKHY01000001">
    <property type="protein sequence ID" value="ROS44128.1"/>
    <property type="molecule type" value="Genomic_DNA"/>
</dbReference>
<keyword evidence="3" id="KW-0813">Transport</keyword>
<evidence type="ECO:0000256" key="5">
    <source>
        <dbReference type="ARBA" id="ARBA00022692"/>
    </source>
</evidence>
<evidence type="ECO:0000313" key="13">
    <source>
        <dbReference type="EMBL" id="ROS44128.1"/>
    </source>
</evidence>
<organism evidence="13 14">
    <name type="scientific">Amycolatopsis thermoflava</name>
    <dbReference type="NCBI Taxonomy" id="84480"/>
    <lineage>
        <taxon>Bacteria</taxon>
        <taxon>Bacillati</taxon>
        <taxon>Actinomycetota</taxon>
        <taxon>Actinomycetes</taxon>
        <taxon>Pseudonocardiales</taxon>
        <taxon>Pseudonocardiaceae</taxon>
        <taxon>Amycolatopsis</taxon>
        <taxon>Amycolatopsis methanolica group</taxon>
    </lineage>
</organism>
<evidence type="ECO:0000256" key="9">
    <source>
        <dbReference type="ARBA" id="ARBA00037295"/>
    </source>
</evidence>
<feature type="transmembrane region" description="Helical" evidence="11">
    <location>
        <begin position="194"/>
        <end position="213"/>
    </location>
</feature>
<proteinExistence type="inferred from homology"/>
<feature type="transmembrane region" description="Helical" evidence="11">
    <location>
        <begin position="124"/>
        <end position="149"/>
    </location>
</feature>
<dbReference type="FunFam" id="1.20.1250.20:FF:000001">
    <property type="entry name" value="Dicarboxylate MFS transporter"/>
    <property type="match status" value="1"/>
</dbReference>
<evidence type="ECO:0000256" key="10">
    <source>
        <dbReference type="ARBA" id="ARBA00039918"/>
    </source>
</evidence>
<dbReference type="SUPFAM" id="SSF103473">
    <property type="entry name" value="MFS general substrate transporter"/>
    <property type="match status" value="1"/>
</dbReference>
<dbReference type="Pfam" id="PF00083">
    <property type="entry name" value="Sugar_tr"/>
    <property type="match status" value="1"/>
</dbReference>
<dbReference type="InterPro" id="IPR036259">
    <property type="entry name" value="MFS_trans_sf"/>
</dbReference>
<dbReference type="AlphaFoldDB" id="A0A3N2H5D6"/>
<feature type="transmembrane region" description="Helical" evidence="11">
    <location>
        <begin position="97"/>
        <end position="118"/>
    </location>
</feature>
<dbReference type="Proteomes" id="UP000274843">
    <property type="component" value="Unassembled WGS sequence"/>
</dbReference>
<reference evidence="13 14" key="1">
    <citation type="submission" date="2018-11" db="EMBL/GenBank/DDBJ databases">
        <title>Sequencing the genomes of 1000 actinobacteria strains.</title>
        <authorList>
            <person name="Klenk H.-P."/>
        </authorList>
    </citation>
    <scope>NUCLEOTIDE SEQUENCE [LARGE SCALE GENOMIC DNA]</scope>
    <source>
        <strain evidence="13 14">DSM 44348</strain>
    </source>
</reference>
<dbReference type="Gene3D" id="1.20.1250.20">
    <property type="entry name" value="MFS general substrate transporter like domains"/>
    <property type="match status" value="2"/>
</dbReference>
<dbReference type="InterPro" id="IPR005828">
    <property type="entry name" value="MFS_sugar_transport-like"/>
</dbReference>
<keyword evidence="7 11" id="KW-1133">Transmembrane helix</keyword>
<evidence type="ECO:0000256" key="7">
    <source>
        <dbReference type="ARBA" id="ARBA00022989"/>
    </source>
</evidence>
<evidence type="ECO:0000256" key="4">
    <source>
        <dbReference type="ARBA" id="ARBA00022475"/>
    </source>
</evidence>
<feature type="transmembrane region" description="Helical" evidence="11">
    <location>
        <begin position="286"/>
        <end position="306"/>
    </location>
</feature>
<evidence type="ECO:0000256" key="3">
    <source>
        <dbReference type="ARBA" id="ARBA00022448"/>
    </source>
</evidence>
<comment type="function">
    <text evidence="9">May be a proton symporter involved in the uptake of osmolytes such as proline and glycine betaine.</text>
</comment>
<gene>
    <name evidence="13" type="ORF">EDD35_6556</name>
</gene>
<accession>A0A3N2H5D6</accession>
<evidence type="ECO:0000256" key="2">
    <source>
        <dbReference type="ARBA" id="ARBA00008240"/>
    </source>
</evidence>
<feature type="transmembrane region" description="Helical" evidence="11">
    <location>
        <begin position="161"/>
        <end position="182"/>
    </location>
</feature>
<protein>
    <recommendedName>
        <fullName evidence="10">Putative proline/betaine transporter</fullName>
    </recommendedName>
</protein>
<dbReference type="InterPro" id="IPR020846">
    <property type="entry name" value="MFS_dom"/>
</dbReference>
<dbReference type="GO" id="GO:0015293">
    <property type="term" value="F:symporter activity"/>
    <property type="evidence" value="ECO:0007669"/>
    <property type="project" value="UniProtKB-KW"/>
</dbReference>
<dbReference type="PANTHER" id="PTHR43528">
    <property type="entry name" value="ALPHA-KETOGLUTARATE PERMEASE"/>
    <property type="match status" value="1"/>
</dbReference>
<feature type="transmembrane region" description="Helical" evidence="11">
    <location>
        <begin position="338"/>
        <end position="357"/>
    </location>
</feature>
<dbReference type="RefSeq" id="WP_123686141.1">
    <property type="nucleotide sequence ID" value="NZ_RKHY01000001.1"/>
</dbReference>
<feature type="transmembrane region" description="Helical" evidence="11">
    <location>
        <begin position="248"/>
        <end position="266"/>
    </location>
</feature>
<keyword evidence="4" id="KW-1003">Cell membrane</keyword>
<dbReference type="PANTHER" id="PTHR43528:SF1">
    <property type="entry name" value="ALPHA-KETOGLUTARATE PERMEASE"/>
    <property type="match status" value="1"/>
</dbReference>
<keyword evidence="8 11" id="KW-0472">Membrane</keyword>
<evidence type="ECO:0000256" key="1">
    <source>
        <dbReference type="ARBA" id="ARBA00004651"/>
    </source>
</evidence>